<accession>X1H4I5</accession>
<name>X1H4I5_9ZZZZ</name>
<comment type="caution">
    <text evidence="1">The sequence shown here is derived from an EMBL/GenBank/DDBJ whole genome shotgun (WGS) entry which is preliminary data.</text>
</comment>
<gene>
    <name evidence="1" type="ORF">S03H2_48528</name>
</gene>
<dbReference type="AlphaFoldDB" id="X1H4I5"/>
<proteinExistence type="predicted"/>
<protein>
    <recommendedName>
        <fullName evidence="2">Polymerase beta nucleotidyltransferase domain-containing protein</fullName>
    </recommendedName>
</protein>
<evidence type="ECO:0008006" key="2">
    <source>
        <dbReference type="Google" id="ProtNLM"/>
    </source>
</evidence>
<organism evidence="1">
    <name type="scientific">marine sediment metagenome</name>
    <dbReference type="NCBI Taxonomy" id="412755"/>
    <lineage>
        <taxon>unclassified sequences</taxon>
        <taxon>metagenomes</taxon>
        <taxon>ecological metagenomes</taxon>
    </lineage>
</organism>
<feature type="non-terminal residue" evidence="1">
    <location>
        <position position="148"/>
    </location>
</feature>
<evidence type="ECO:0000313" key="1">
    <source>
        <dbReference type="EMBL" id="GAH65076.1"/>
    </source>
</evidence>
<reference evidence="1" key="1">
    <citation type="journal article" date="2014" name="Front. Microbiol.">
        <title>High frequency of phylogenetically diverse reductive dehalogenase-homologous genes in deep subseafloor sedimentary metagenomes.</title>
        <authorList>
            <person name="Kawai M."/>
            <person name="Futagami T."/>
            <person name="Toyoda A."/>
            <person name="Takaki Y."/>
            <person name="Nishi S."/>
            <person name="Hori S."/>
            <person name="Arai W."/>
            <person name="Tsubouchi T."/>
            <person name="Morono Y."/>
            <person name="Uchiyama I."/>
            <person name="Ito T."/>
            <person name="Fujiyama A."/>
            <person name="Inagaki F."/>
            <person name="Takami H."/>
        </authorList>
    </citation>
    <scope>NUCLEOTIDE SEQUENCE</scope>
    <source>
        <strain evidence="1">Expedition CK06-06</strain>
    </source>
</reference>
<sequence length="148" mass="17356">MNKIKAVDNITTSIIKYLQTNLKGEIISIFGIGSYFDKNLPSDWRNTDIDVIVIVSTLDNITKLDWTDVCYEVRKFDSHYVWIGYNTIQGLKKKELFVQESFANYEWSLMDLKFKENSQLLYGKDIREQVPDPFSFDFDYNDILARGL</sequence>
<dbReference type="EMBL" id="BARU01030597">
    <property type="protein sequence ID" value="GAH65076.1"/>
    <property type="molecule type" value="Genomic_DNA"/>
</dbReference>